<keyword evidence="7" id="KW-1185">Reference proteome</keyword>
<dbReference type="PANTHER" id="PTHR42877">
    <property type="entry name" value="L-ORNITHINE N(5)-MONOOXYGENASE-RELATED"/>
    <property type="match status" value="1"/>
</dbReference>
<proteinExistence type="inferred from homology"/>
<evidence type="ECO:0000256" key="3">
    <source>
        <dbReference type="ARBA" id="ARBA00022827"/>
    </source>
</evidence>
<dbReference type="InterPro" id="IPR020946">
    <property type="entry name" value="Flavin_mOase-like"/>
</dbReference>
<dbReference type="InterPro" id="IPR051209">
    <property type="entry name" value="FAD-bind_Monooxygenase_sf"/>
</dbReference>
<evidence type="ECO:0000256" key="4">
    <source>
        <dbReference type="ARBA" id="ARBA00023002"/>
    </source>
</evidence>
<evidence type="ECO:0000313" key="7">
    <source>
        <dbReference type="Proteomes" id="UP000800092"/>
    </source>
</evidence>
<feature type="compositionally biased region" description="Basic and acidic residues" evidence="5">
    <location>
        <begin position="579"/>
        <end position="603"/>
    </location>
</feature>
<dbReference type="OrthoDB" id="74360at2759"/>
<dbReference type="GO" id="GO:0050660">
    <property type="term" value="F:flavin adenine dinucleotide binding"/>
    <property type="evidence" value="ECO:0007669"/>
    <property type="project" value="InterPro"/>
</dbReference>
<reference evidence="6" key="1">
    <citation type="journal article" date="2020" name="Stud. Mycol.">
        <title>101 Dothideomycetes genomes: a test case for predicting lifestyles and emergence of pathogens.</title>
        <authorList>
            <person name="Haridas S."/>
            <person name="Albert R."/>
            <person name="Binder M."/>
            <person name="Bloem J."/>
            <person name="Labutti K."/>
            <person name="Salamov A."/>
            <person name="Andreopoulos B."/>
            <person name="Baker S."/>
            <person name="Barry K."/>
            <person name="Bills G."/>
            <person name="Bluhm B."/>
            <person name="Cannon C."/>
            <person name="Castanera R."/>
            <person name="Culley D."/>
            <person name="Daum C."/>
            <person name="Ezra D."/>
            <person name="Gonzalez J."/>
            <person name="Henrissat B."/>
            <person name="Kuo A."/>
            <person name="Liang C."/>
            <person name="Lipzen A."/>
            <person name="Lutzoni F."/>
            <person name="Magnuson J."/>
            <person name="Mondo S."/>
            <person name="Nolan M."/>
            <person name="Ohm R."/>
            <person name="Pangilinan J."/>
            <person name="Park H.-J."/>
            <person name="Ramirez L."/>
            <person name="Alfaro M."/>
            <person name="Sun H."/>
            <person name="Tritt A."/>
            <person name="Yoshinaga Y."/>
            <person name="Zwiers L.-H."/>
            <person name="Turgeon B."/>
            <person name="Goodwin S."/>
            <person name="Spatafora J."/>
            <person name="Crous P."/>
            <person name="Grigoriev I."/>
        </authorList>
    </citation>
    <scope>NUCLEOTIDE SEQUENCE</scope>
    <source>
        <strain evidence="6">Tuck. ex Michener</strain>
    </source>
</reference>
<sequence length="678" mass="76574">MHVREAPGFSEDGKFVYGPPGSSGYDIPDIIYDNPNNRKIRVLTIGAGVSGILLAYKIQKELQNIEHVIYEKNAEVGGTWIENRYPGCACDIPSHAYAFPFALNPDWTRWFSHAPEILEYLKRVVDTFGLRKYMTFNAEVTGCYWQEEKGKWKVKLRDTVTGEQREDECDVLLHAAGLLNSFKWPQVEGIESFKGRLVHTAHWPADYQAEQWKKDRVAVIGSGASSIQTVPTMQPFVKHMDVFIRTGVWFIDFIGGGGGSHDRVYSAAEKSHFRHSPDDLVAAAKSIEDVVNGFWGSFYSDTRAQAQEQEKMRARTAEHLKDPRLLEGFNPNFGLGCRRITPGDPYMAAVQKENVDVHFTPAAKATEKGIVGGDGIEREVDTIVCATGFDTTYRPRFPIVGRDGVDLAEKWKDVPESYLSVCVPGFPNMVQMLGPTFPVENGSVMGGLVAVSGYVLEWLRKMQRDGVKAWAPRQDITDQFNDHTQEWITHTVWKDSCRSWYKNNDTGRVNAVWPGATLHFNQIMSRPRWEDFHISYIYKNPWAALGMGWTMEWTLDMDKSPYLNTEALDPLWLEKVRREGKEEDKKVEAAKKEEATKGEERSDSGMVNKLQQLKIYVEKILEEHNLVKSSDTAADKDTRQDSAVEGPHGEKDSGEIDIKDPATKPTVEEAVKGHETVA</sequence>
<organism evidence="6 7">
    <name type="scientific">Viridothelium virens</name>
    <name type="common">Speckled blister lichen</name>
    <name type="synonym">Trypethelium virens</name>
    <dbReference type="NCBI Taxonomy" id="1048519"/>
    <lineage>
        <taxon>Eukaryota</taxon>
        <taxon>Fungi</taxon>
        <taxon>Dikarya</taxon>
        <taxon>Ascomycota</taxon>
        <taxon>Pezizomycotina</taxon>
        <taxon>Dothideomycetes</taxon>
        <taxon>Dothideomycetes incertae sedis</taxon>
        <taxon>Trypetheliales</taxon>
        <taxon>Trypetheliaceae</taxon>
        <taxon>Viridothelium</taxon>
    </lineage>
</organism>
<evidence type="ECO:0000256" key="2">
    <source>
        <dbReference type="ARBA" id="ARBA00022630"/>
    </source>
</evidence>
<accession>A0A6A6HJB4</accession>
<feature type="region of interest" description="Disordered" evidence="5">
    <location>
        <begin position="579"/>
        <end position="604"/>
    </location>
</feature>
<dbReference type="Proteomes" id="UP000800092">
    <property type="component" value="Unassembled WGS sequence"/>
</dbReference>
<feature type="compositionally biased region" description="Basic and acidic residues" evidence="5">
    <location>
        <begin position="633"/>
        <end position="678"/>
    </location>
</feature>
<evidence type="ECO:0000256" key="1">
    <source>
        <dbReference type="ARBA" id="ARBA00010139"/>
    </source>
</evidence>
<gene>
    <name evidence="6" type="ORF">EV356DRAFT_529806</name>
</gene>
<keyword evidence="3" id="KW-0274">FAD</keyword>
<protein>
    <submittedName>
        <fullName evidence="6">FAD/NAD(P)-binding domain-containing protein</fullName>
    </submittedName>
</protein>
<dbReference type="GO" id="GO:0004499">
    <property type="term" value="F:N,N-dimethylaniline monooxygenase activity"/>
    <property type="evidence" value="ECO:0007669"/>
    <property type="project" value="InterPro"/>
</dbReference>
<evidence type="ECO:0000313" key="6">
    <source>
        <dbReference type="EMBL" id="KAF2237898.1"/>
    </source>
</evidence>
<keyword evidence="2" id="KW-0285">Flavoprotein</keyword>
<feature type="region of interest" description="Disordered" evidence="5">
    <location>
        <begin position="627"/>
        <end position="678"/>
    </location>
</feature>
<dbReference type="EMBL" id="ML991778">
    <property type="protein sequence ID" value="KAF2237898.1"/>
    <property type="molecule type" value="Genomic_DNA"/>
</dbReference>
<comment type="similarity">
    <text evidence="1">Belongs to the FAD-binding monooxygenase family.</text>
</comment>
<dbReference type="SUPFAM" id="SSF51905">
    <property type="entry name" value="FAD/NAD(P)-binding domain"/>
    <property type="match status" value="3"/>
</dbReference>
<dbReference type="PANTHER" id="PTHR42877:SF1">
    <property type="entry name" value="FAD-BINDING MONOOXYGENASE STCW"/>
    <property type="match status" value="1"/>
</dbReference>
<dbReference type="Pfam" id="PF00743">
    <property type="entry name" value="FMO-like"/>
    <property type="match status" value="1"/>
</dbReference>
<dbReference type="AlphaFoldDB" id="A0A6A6HJB4"/>
<keyword evidence="4" id="KW-0560">Oxidoreductase</keyword>
<dbReference type="Gene3D" id="3.50.50.60">
    <property type="entry name" value="FAD/NAD(P)-binding domain"/>
    <property type="match status" value="2"/>
</dbReference>
<dbReference type="InterPro" id="IPR036188">
    <property type="entry name" value="FAD/NAD-bd_sf"/>
</dbReference>
<dbReference type="GO" id="GO:0050661">
    <property type="term" value="F:NADP binding"/>
    <property type="evidence" value="ECO:0007669"/>
    <property type="project" value="InterPro"/>
</dbReference>
<name>A0A6A6HJB4_VIRVR</name>
<evidence type="ECO:0000256" key="5">
    <source>
        <dbReference type="SAM" id="MobiDB-lite"/>
    </source>
</evidence>